<evidence type="ECO:0000259" key="4">
    <source>
        <dbReference type="Pfam" id="PF03446"/>
    </source>
</evidence>
<dbReference type="SUPFAM" id="SSF48179">
    <property type="entry name" value="6-phosphogluconate dehydrogenase C-terminal domain-like"/>
    <property type="match status" value="1"/>
</dbReference>
<reference evidence="6 7" key="1">
    <citation type="submission" date="2013-09" db="EMBL/GenBank/DDBJ databases">
        <title>Genome sequencing of Phaeobacter antarcticus sp. nov. SM1211.</title>
        <authorList>
            <person name="Zhang X.-Y."/>
            <person name="Liu C."/>
            <person name="Chen X.-L."/>
            <person name="Xie B.-B."/>
            <person name="Qin Q.-L."/>
            <person name="Rong J.-C."/>
            <person name="Zhang Y.-Z."/>
        </authorList>
    </citation>
    <scope>NUCLEOTIDE SEQUENCE [LARGE SCALE GENOMIC DNA]</scope>
    <source>
        <strain evidence="6 7">SM1211</strain>
    </source>
</reference>
<dbReference type="GO" id="GO:0016491">
    <property type="term" value="F:oxidoreductase activity"/>
    <property type="evidence" value="ECO:0007669"/>
    <property type="project" value="UniProtKB-KW"/>
</dbReference>
<keyword evidence="7" id="KW-1185">Reference proteome</keyword>
<feature type="domain" description="3-hydroxyisobutyrate dehydrogenase-like NAD-binding" evidence="5">
    <location>
        <begin position="183"/>
        <end position="299"/>
    </location>
</feature>
<proteinExistence type="predicted"/>
<dbReference type="PIRSF" id="PIRSF000103">
    <property type="entry name" value="HIBADH"/>
    <property type="match status" value="1"/>
</dbReference>
<accession>A0A2G8RER6</accession>
<organism evidence="6 7">
    <name type="scientific">Puniceibacterium antarcticum</name>
    <dbReference type="NCBI Taxonomy" id="1206336"/>
    <lineage>
        <taxon>Bacteria</taxon>
        <taxon>Pseudomonadati</taxon>
        <taxon>Pseudomonadota</taxon>
        <taxon>Alphaproteobacteria</taxon>
        <taxon>Rhodobacterales</taxon>
        <taxon>Paracoccaceae</taxon>
        <taxon>Puniceibacterium</taxon>
    </lineage>
</organism>
<sequence length="306" mass="31777">MVIELDAVAAAQYKLSAGWIGAGKMGAPMIRNLLAHGVAVAVTDTSSAVVADLAKDGATVAQDLAAHAESDIVFATLPNDRALQQVVMGSDSAPGLAASLRAGATFIEMSTVSPECSATVGNALTERGILYLRAPLSGSTALAEKATLTILASGDEAAWDLAQPYLAHLSARRFYLGQGEEARYMKLVLNTLVGATAAIMAEALALGESGGLSRSAIMEVIGESAVASPLLKYKTDMIVSDDFSPAFSVDQMIKDFTLISDAAHAHGVSQNVTSLILQQYREAASAGLNNADFFALVKWRGGMAQL</sequence>
<evidence type="ECO:0000256" key="3">
    <source>
        <dbReference type="PIRSR" id="PIRSR000103-1"/>
    </source>
</evidence>
<dbReference type="EMBL" id="AWWI01000069">
    <property type="protein sequence ID" value="PIL20022.1"/>
    <property type="molecule type" value="Genomic_DNA"/>
</dbReference>
<comment type="caution">
    <text evidence="6">The sequence shown here is derived from an EMBL/GenBank/DDBJ whole genome shotgun (WGS) entry which is preliminary data.</text>
</comment>
<dbReference type="Proteomes" id="UP000231259">
    <property type="component" value="Unassembled WGS sequence"/>
</dbReference>
<evidence type="ECO:0000259" key="5">
    <source>
        <dbReference type="Pfam" id="PF14833"/>
    </source>
</evidence>
<gene>
    <name evidence="6" type="ORF">P775_11585</name>
</gene>
<dbReference type="Pfam" id="PF03446">
    <property type="entry name" value="NAD_binding_2"/>
    <property type="match status" value="1"/>
</dbReference>
<evidence type="ECO:0000256" key="1">
    <source>
        <dbReference type="ARBA" id="ARBA00023002"/>
    </source>
</evidence>
<dbReference type="OrthoDB" id="9812907at2"/>
<dbReference type="InterPro" id="IPR008927">
    <property type="entry name" value="6-PGluconate_DH-like_C_sf"/>
</dbReference>
<feature type="active site" evidence="3">
    <location>
        <position position="186"/>
    </location>
</feature>
<dbReference type="InterPro" id="IPR051265">
    <property type="entry name" value="HIBADH-related_NP60_sf"/>
</dbReference>
<dbReference type="InterPro" id="IPR013328">
    <property type="entry name" value="6PGD_dom2"/>
</dbReference>
<dbReference type="GO" id="GO:0051287">
    <property type="term" value="F:NAD binding"/>
    <property type="evidence" value="ECO:0007669"/>
    <property type="project" value="InterPro"/>
</dbReference>
<dbReference type="Gene3D" id="3.40.50.720">
    <property type="entry name" value="NAD(P)-binding Rossmann-like Domain"/>
    <property type="match status" value="1"/>
</dbReference>
<dbReference type="PANTHER" id="PTHR43580:SF2">
    <property type="entry name" value="CYTOKINE-LIKE NUCLEAR FACTOR N-PAC"/>
    <property type="match status" value="1"/>
</dbReference>
<dbReference type="Gene3D" id="1.10.1040.10">
    <property type="entry name" value="N-(1-d-carboxylethyl)-l-norvaline Dehydrogenase, domain 2"/>
    <property type="match status" value="1"/>
</dbReference>
<dbReference type="PANTHER" id="PTHR43580">
    <property type="entry name" value="OXIDOREDUCTASE GLYR1-RELATED"/>
    <property type="match status" value="1"/>
</dbReference>
<evidence type="ECO:0000313" key="6">
    <source>
        <dbReference type="EMBL" id="PIL20022.1"/>
    </source>
</evidence>
<dbReference type="InterPro" id="IPR006115">
    <property type="entry name" value="6PGDH_NADP-bd"/>
</dbReference>
<keyword evidence="1" id="KW-0560">Oxidoreductase</keyword>
<keyword evidence="2" id="KW-0520">NAD</keyword>
<dbReference type="AlphaFoldDB" id="A0A2G8RER6"/>
<evidence type="ECO:0000256" key="2">
    <source>
        <dbReference type="ARBA" id="ARBA00023027"/>
    </source>
</evidence>
<dbReference type="InterPro" id="IPR015815">
    <property type="entry name" value="HIBADH-related"/>
</dbReference>
<dbReference type="Pfam" id="PF14833">
    <property type="entry name" value="NAD_binding_11"/>
    <property type="match status" value="1"/>
</dbReference>
<dbReference type="GO" id="GO:0050661">
    <property type="term" value="F:NADP binding"/>
    <property type="evidence" value="ECO:0007669"/>
    <property type="project" value="InterPro"/>
</dbReference>
<feature type="domain" description="6-phosphogluconate dehydrogenase NADP-binding" evidence="4">
    <location>
        <begin position="18"/>
        <end position="177"/>
    </location>
</feature>
<evidence type="ECO:0000313" key="7">
    <source>
        <dbReference type="Proteomes" id="UP000231259"/>
    </source>
</evidence>
<evidence type="ECO:0008006" key="8">
    <source>
        <dbReference type="Google" id="ProtNLM"/>
    </source>
</evidence>
<protein>
    <recommendedName>
        <fullName evidence="8">3-hydroxyisobutyrate dehydrogenase</fullName>
    </recommendedName>
</protein>
<name>A0A2G8RER6_9RHOB</name>
<dbReference type="InterPro" id="IPR036291">
    <property type="entry name" value="NAD(P)-bd_dom_sf"/>
</dbReference>
<dbReference type="InterPro" id="IPR029154">
    <property type="entry name" value="HIBADH-like_NADP-bd"/>
</dbReference>
<dbReference type="RefSeq" id="WP_099911072.1">
    <property type="nucleotide sequence ID" value="NZ_AWWI01000069.1"/>
</dbReference>
<dbReference type="SUPFAM" id="SSF51735">
    <property type="entry name" value="NAD(P)-binding Rossmann-fold domains"/>
    <property type="match status" value="1"/>
</dbReference>